<accession>A0ABN4ZPU8</accession>
<dbReference type="Pfam" id="PF14305">
    <property type="entry name" value="ATPgrasp_TupA"/>
    <property type="match status" value="1"/>
</dbReference>
<dbReference type="Proteomes" id="UP000195573">
    <property type="component" value="Chromosome"/>
</dbReference>
<proteinExistence type="predicted"/>
<gene>
    <name evidence="2" type="ORF">B4U37_19480</name>
</gene>
<keyword evidence="1" id="KW-0175">Coiled coil</keyword>
<evidence type="ECO:0000256" key="1">
    <source>
        <dbReference type="SAM" id="Coils"/>
    </source>
</evidence>
<evidence type="ECO:0000313" key="3">
    <source>
        <dbReference type="Proteomes" id="UP000195573"/>
    </source>
</evidence>
<dbReference type="EMBL" id="CP020880">
    <property type="protein sequence ID" value="ART78086.1"/>
    <property type="molecule type" value="Genomic_DNA"/>
</dbReference>
<evidence type="ECO:0008006" key="4">
    <source>
        <dbReference type="Google" id="ProtNLM"/>
    </source>
</evidence>
<keyword evidence="3" id="KW-1185">Reference proteome</keyword>
<reference evidence="2 3" key="1">
    <citation type="submission" date="2017-04" db="EMBL/GenBank/DDBJ databases">
        <title>Complete Genome Sequence of the Bacillus horikoshii 20a strain from Cuatro Cienegas, Coahuila, Mexico.</title>
        <authorList>
            <person name="Zarza E."/>
            <person name="Alcaraz L.D."/>
            <person name="Aguilar-Salinas B."/>
            <person name="Islas A."/>
            <person name="Olmedo-Alvarez G."/>
        </authorList>
    </citation>
    <scope>NUCLEOTIDE SEQUENCE [LARGE SCALE GENOMIC DNA]</scope>
    <source>
        <strain evidence="2 3">20a</strain>
    </source>
</reference>
<sequence>MSFMNTNPKETSYYEMSQIESLSGEIDKEEERERKLLQILLKKDAEKKNLLRDNKRLEKECKKIRSTKIWQTSKHLNKISWLVSFLRDSINPVKKGINDELHQENNYLKGQVEVLKQEANRKKLLEISDVDDEGYNRESIFMLLKEAKDDGNFIELLDSIIDDKQLNQKKYIESLKYAAKLFKNERVELKNLVYSRVLSALPTEEIPEFIFRTQDNDVFFPFKEVGSFKTSMALQTRRIQFIQDSPQSILDDKRIAYSWVDFLGLRRPSVQDKTFTYLTIPRDTGVVIKPVKGSGSRGVYLVFEKDYIQDVRRGRILHGWEALTVSMLNDIETSWVENDEWMIEELILEQTQTFTPAKDLKFYCFYGKVALILEIQRFPTLNYCWWKPDGTRISTGKYENDLFKGSGFSEYDKEIAASLSSEIPAPFMRIDFLKTNNELVFGEFTPKPGNYDEFNSEIDTLLGNYYLDAESRLSADLINGKQFIQYQYLQKNRYNEKISFR</sequence>
<organism evidence="2 3">
    <name type="scientific">Sutcliffiella horikoshii</name>
    <dbReference type="NCBI Taxonomy" id="79883"/>
    <lineage>
        <taxon>Bacteria</taxon>
        <taxon>Bacillati</taxon>
        <taxon>Bacillota</taxon>
        <taxon>Bacilli</taxon>
        <taxon>Bacillales</taxon>
        <taxon>Bacillaceae</taxon>
        <taxon>Sutcliffiella</taxon>
    </lineage>
</organism>
<name>A0ABN4ZPU8_9BACI</name>
<dbReference type="SUPFAM" id="SSF56059">
    <property type="entry name" value="Glutathione synthetase ATP-binding domain-like"/>
    <property type="match status" value="1"/>
</dbReference>
<protein>
    <recommendedName>
        <fullName evidence="4">Teichuronopeptide biosynthesis</fullName>
    </recommendedName>
</protein>
<feature type="coiled-coil region" evidence="1">
    <location>
        <begin position="19"/>
        <end position="67"/>
    </location>
</feature>
<dbReference type="InterPro" id="IPR029465">
    <property type="entry name" value="ATPgrasp_TupA"/>
</dbReference>
<evidence type="ECO:0000313" key="2">
    <source>
        <dbReference type="EMBL" id="ART78086.1"/>
    </source>
</evidence>